<protein>
    <recommendedName>
        <fullName evidence="5">Threonine synthase</fullName>
        <ecNumber evidence="5">4.2.3.1</ecNumber>
    </recommendedName>
</protein>
<proteinExistence type="inferred from homology"/>
<dbReference type="InterPro" id="IPR029144">
    <property type="entry name" value="Thr_synth_N"/>
</dbReference>
<evidence type="ECO:0000256" key="3">
    <source>
        <dbReference type="ARBA" id="ARBA00022898"/>
    </source>
</evidence>
<dbReference type="PANTHER" id="PTHR42690:SF1">
    <property type="entry name" value="THREONINE SYNTHASE-LIKE 2"/>
    <property type="match status" value="1"/>
</dbReference>
<dbReference type="PANTHER" id="PTHR42690">
    <property type="entry name" value="THREONINE SYNTHASE FAMILY MEMBER"/>
    <property type="match status" value="1"/>
</dbReference>
<feature type="modified residue" description="N6-(pyridoxal phosphate)lysine" evidence="6">
    <location>
        <position position="112"/>
    </location>
</feature>
<evidence type="ECO:0000256" key="1">
    <source>
        <dbReference type="ARBA" id="ARBA00001933"/>
    </source>
</evidence>
<comment type="cofactor">
    <cofactor evidence="1 6">
        <name>pyridoxal 5'-phosphate</name>
        <dbReference type="ChEBI" id="CHEBI:597326"/>
    </cofactor>
</comment>
<evidence type="ECO:0000256" key="2">
    <source>
        <dbReference type="ARBA" id="ARBA00005517"/>
    </source>
</evidence>
<reference evidence="9" key="1">
    <citation type="submission" date="2023-10" db="EMBL/GenBank/DDBJ databases">
        <title>Whole Genome based description of the genera Actinobaculum and Actinotignum reveals a complex phylogenetic relationship within the species included in the genus Actinotignum.</title>
        <authorList>
            <person name="Jensen C.S."/>
            <person name="Dargis R."/>
            <person name="Kemp M."/>
            <person name="Christensen J.J."/>
        </authorList>
    </citation>
    <scope>NUCLEOTIDE SEQUENCE</scope>
    <source>
        <strain evidence="9">SLA_B511</strain>
    </source>
</reference>
<dbReference type="EC" id="4.2.3.1" evidence="5"/>
<name>A0AAW9HKN8_9ACTO</name>
<evidence type="ECO:0000256" key="4">
    <source>
        <dbReference type="ARBA" id="ARBA00023239"/>
    </source>
</evidence>
<dbReference type="Proteomes" id="UP001281731">
    <property type="component" value="Unassembled WGS sequence"/>
</dbReference>
<organism evidence="9 10">
    <name type="scientific">Actinotignum urinale</name>
    <dbReference type="NCBI Taxonomy" id="190146"/>
    <lineage>
        <taxon>Bacteria</taxon>
        <taxon>Bacillati</taxon>
        <taxon>Actinomycetota</taxon>
        <taxon>Actinomycetes</taxon>
        <taxon>Actinomycetales</taxon>
        <taxon>Actinomycetaceae</taxon>
        <taxon>Actinotignum</taxon>
    </lineage>
</organism>
<dbReference type="InterPro" id="IPR004450">
    <property type="entry name" value="Thr_synthase-like"/>
</dbReference>
<dbReference type="InterPro" id="IPR051166">
    <property type="entry name" value="Threonine_Synthase"/>
</dbReference>
<dbReference type="Pfam" id="PF24857">
    <property type="entry name" value="THR4_C"/>
    <property type="match status" value="1"/>
</dbReference>
<evidence type="ECO:0000256" key="5">
    <source>
        <dbReference type="NCBIfam" id="TIGR00260"/>
    </source>
</evidence>
<dbReference type="SUPFAM" id="SSF53686">
    <property type="entry name" value="Tryptophan synthase beta subunit-like PLP-dependent enzymes"/>
    <property type="match status" value="1"/>
</dbReference>
<dbReference type="CDD" id="cd01560">
    <property type="entry name" value="Thr-synth_2"/>
    <property type="match status" value="1"/>
</dbReference>
<dbReference type="InterPro" id="IPR036052">
    <property type="entry name" value="TrpB-like_PALP_sf"/>
</dbReference>
<dbReference type="RefSeq" id="WP_320756165.1">
    <property type="nucleotide sequence ID" value="NZ_JAWNGC010000001.1"/>
</dbReference>
<comment type="caution">
    <text evidence="9">The sequence shown here is derived from an EMBL/GenBank/DDBJ whole genome shotgun (WGS) entry which is preliminary data.</text>
</comment>
<evidence type="ECO:0000259" key="7">
    <source>
        <dbReference type="Pfam" id="PF00291"/>
    </source>
</evidence>
<dbReference type="Gene3D" id="3.90.1380.10">
    <property type="entry name" value="Threonine synthase, N-terminal domain"/>
    <property type="match status" value="1"/>
</dbReference>
<keyword evidence="4 9" id="KW-0456">Lyase</keyword>
<evidence type="ECO:0000256" key="6">
    <source>
        <dbReference type="PIRSR" id="PIRSR604450-51"/>
    </source>
</evidence>
<keyword evidence="3 6" id="KW-0663">Pyridoxal phosphate</keyword>
<evidence type="ECO:0000313" key="9">
    <source>
        <dbReference type="EMBL" id="MDY5154216.1"/>
    </source>
</evidence>
<dbReference type="EMBL" id="JAWNGC010000001">
    <property type="protein sequence ID" value="MDY5154216.1"/>
    <property type="molecule type" value="Genomic_DNA"/>
</dbReference>
<dbReference type="Gene3D" id="3.40.50.1100">
    <property type="match status" value="2"/>
</dbReference>
<sequence>MKFVSTRGGMAPANFMDILLDGLAPDGGLVVPETTPRLNTDELAALRDLSYAELAARIIGLFATDIPREDLERITETAYGTDRFPENTVPVTYLHDEFFLVGLSAGPTMAFKDLAMQFLGQAIPYVLEKTGRTLNIVGATSGDTGSSAEHAFKGAPGVSVYMLSPKGRMSAVQRAQMYSITDSNIHNLVVDGVFDDCQDIVKAVNNDADFKRTHHIGAVNSINFGRIAAQVVYYFWAWLRYTDIVDEDYTTENAGQREIAVCVPSGNFGNIYAGHLARRMGVPIARLMLATNENNVLDEFFTTGHYTPRSRENTYATSSPSMDISKASNLERFVYDLVGAKEFPEAWAQLDAQGTVDLESYVARLGAEFGFASAKSVHQDRLDSIRATFEETGVVIDPHTADGVTVAKRLSDATLPVLIMETAKPDKFRETVVEALGQDAPDASDVVKDMLKREQFTVDMPNSADAIKAYIEEEDR</sequence>
<dbReference type="InterPro" id="IPR001926">
    <property type="entry name" value="TrpB-like_PALP"/>
</dbReference>
<dbReference type="GO" id="GO:0009088">
    <property type="term" value="P:threonine biosynthetic process"/>
    <property type="evidence" value="ECO:0007669"/>
    <property type="project" value="UniProtKB-UniRule"/>
</dbReference>
<dbReference type="Pfam" id="PF14821">
    <property type="entry name" value="Thr_synth_N"/>
    <property type="match status" value="1"/>
</dbReference>
<gene>
    <name evidence="9" type="primary">thrC</name>
    <name evidence="9" type="ORF">R6G80_00515</name>
</gene>
<evidence type="ECO:0000259" key="8">
    <source>
        <dbReference type="Pfam" id="PF14821"/>
    </source>
</evidence>
<dbReference type="InterPro" id="IPR037158">
    <property type="entry name" value="Thr_synth_N_sf"/>
</dbReference>
<dbReference type="Pfam" id="PF00291">
    <property type="entry name" value="PALP"/>
    <property type="match status" value="1"/>
</dbReference>
<dbReference type="NCBIfam" id="TIGR00260">
    <property type="entry name" value="thrC"/>
    <property type="match status" value="1"/>
</dbReference>
<comment type="similarity">
    <text evidence="2">Belongs to the threonine synthase family.</text>
</comment>
<evidence type="ECO:0000313" key="10">
    <source>
        <dbReference type="Proteomes" id="UP001281731"/>
    </source>
</evidence>
<feature type="domain" description="Threonine synthase N-terminal" evidence="8">
    <location>
        <begin position="2"/>
        <end position="79"/>
    </location>
</feature>
<feature type="domain" description="Tryptophan synthase beta chain-like PALP" evidence="7">
    <location>
        <begin position="104"/>
        <end position="319"/>
    </location>
</feature>
<dbReference type="GO" id="GO:0004795">
    <property type="term" value="F:threonine synthase activity"/>
    <property type="evidence" value="ECO:0007669"/>
    <property type="project" value="UniProtKB-UniRule"/>
</dbReference>
<accession>A0AAW9HKN8</accession>
<dbReference type="AlphaFoldDB" id="A0AAW9HKN8"/>